<dbReference type="Proteomes" id="UP000625711">
    <property type="component" value="Unassembled WGS sequence"/>
</dbReference>
<sequence length="118" mass="13155">MKEKHIGKGSTRHNSSDPPEAPCPLCGGRQKGPPVNTKPGEQPVRLGNHTNYIDNRVEFFLAGFRMGLRLWRGGRGGGEDCLDDDSPCGWQPASIIKRFVIHFSVINYHPRLRDMTTA</sequence>
<name>A0A834I477_RHYFE</name>
<reference evidence="2" key="1">
    <citation type="submission" date="2020-08" db="EMBL/GenBank/DDBJ databases">
        <title>Genome sequencing and assembly of the red palm weevil Rhynchophorus ferrugineus.</title>
        <authorList>
            <person name="Dias G.B."/>
            <person name="Bergman C.M."/>
            <person name="Manee M."/>
        </authorList>
    </citation>
    <scope>NUCLEOTIDE SEQUENCE</scope>
    <source>
        <strain evidence="2">AA-2017</strain>
        <tissue evidence="2">Whole larva</tissue>
    </source>
</reference>
<evidence type="ECO:0000256" key="1">
    <source>
        <dbReference type="SAM" id="MobiDB-lite"/>
    </source>
</evidence>
<comment type="caution">
    <text evidence="2">The sequence shown here is derived from an EMBL/GenBank/DDBJ whole genome shotgun (WGS) entry which is preliminary data.</text>
</comment>
<keyword evidence="3" id="KW-1185">Reference proteome</keyword>
<organism evidence="2 3">
    <name type="scientific">Rhynchophorus ferrugineus</name>
    <name type="common">Red palm weevil</name>
    <name type="synonym">Curculio ferrugineus</name>
    <dbReference type="NCBI Taxonomy" id="354439"/>
    <lineage>
        <taxon>Eukaryota</taxon>
        <taxon>Metazoa</taxon>
        <taxon>Ecdysozoa</taxon>
        <taxon>Arthropoda</taxon>
        <taxon>Hexapoda</taxon>
        <taxon>Insecta</taxon>
        <taxon>Pterygota</taxon>
        <taxon>Neoptera</taxon>
        <taxon>Endopterygota</taxon>
        <taxon>Coleoptera</taxon>
        <taxon>Polyphaga</taxon>
        <taxon>Cucujiformia</taxon>
        <taxon>Curculionidae</taxon>
        <taxon>Dryophthorinae</taxon>
        <taxon>Rhynchophorus</taxon>
    </lineage>
</organism>
<dbReference type="AlphaFoldDB" id="A0A834I477"/>
<proteinExistence type="predicted"/>
<dbReference type="EMBL" id="JAACXV010013344">
    <property type="protein sequence ID" value="KAF7273654.1"/>
    <property type="molecule type" value="Genomic_DNA"/>
</dbReference>
<accession>A0A834I477</accession>
<evidence type="ECO:0000313" key="2">
    <source>
        <dbReference type="EMBL" id="KAF7273654.1"/>
    </source>
</evidence>
<feature type="region of interest" description="Disordered" evidence="1">
    <location>
        <begin position="1"/>
        <end position="47"/>
    </location>
</feature>
<gene>
    <name evidence="2" type="ORF">GWI33_013646</name>
</gene>
<protein>
    <submittedName>
        <fullName evidence="2">Uncharacterized protein</fullName>
    </submittedName>
</protein>
<evidence type="ECO:0000313" key="3">
    <source>
        <dbReference type="Proteomes" id="UP000625711"/>
    </source>
</evidence>